<reference evidence="2 3" key="1">
    <citation type="submission" date="2018-03" db="EMBL/GenBank/DDBJ databases">
        <authorList>
            <person name="Keele B.F."/>
        </authorList>
    </citation>
    <scope>NUCLEOTIDE SEQUENCE [LARGE SCALE GENOMIC DNA]</scope>
    <source>
        <strain evidence="2 3">YL28-9</strain>
    </source>
</reference>
<dbReference type="PANTHER" id="PTHR35535:SF1">
    <property type="entry name" value="HEAT SHOCK PROTEIN HSLJ"/>
    <property type="match status" value="1"/>
</dbReference>
<dbReference type="InterPro" id="IPR038670">
    <property type="entry name" value="HslJ-like_sf"/>
</dbReference>
<sequence>MKNYLYVLFLACLLGSCLEKVDLASLNGSKWELTELPGKTLPANGKGTLNIDGNKIGGKAFCNGFGGSVEVTGNKIRIGEIISTKMFCEQLSEFEQAYISALERANTVKMEGAKLVLSDDGQKLLVFSKTN</sequence>
<dbReference type="Pfam" id="PF03724">
    <property type="entry name" value="META"/>
    <property type="match status" value="1"/>
</dbReference>
<dbReference type="OrthoDB" id="880459at2"/>
<proteinExistence type="predicted"/>
<evidence type="ECO:0000313" key="3">
    <source>
        <dbReference type="Proteomes" id="UP000240912"/>
    </source>
</evidence>
<feature type="domain" description="DUF306" evidence="1">
    <location>
        <begin position="24"/>
        <end position="127"/>
    </location>
</feature>
<dbReference type="AlphaFoldDB" id="A0A2T3HNQ4"/>
<evidence type="ECO:0000259" key="1">
    <source>
        <dbReference type="Pfam" id="PF03724"/>
    </source>
</evidence>
<evidence type="ECO:0000313" key="2">
    <source>
        <dbReference type="EMBL" id="PST84080.1"/>
    </source>
</evidence>
<organism evidence="2 3">
    <name type="scientific">Pedobacter yulinensis</name>
    <dbReference type="NCBI Taxonomy" id="2126353"/>
    <lineage>
        <taxon>Bacteria</taxon>
        <taxon>Pseudomonadati</taxon>
        <taxon>Bacteroidota</taxon>
        <taxon>Sphingobacteriia</taxon>
        <taxon>Sphingobacteriales</taxon>
        <taxon>Sphingobacteriaceae</taxon>
        <taxon>Pedobacter</taxon>
    </lineage>
</organism>
<dbReference type="InterPro" id="IPR053147">
    <property type="entry name" value="Hsp_HslJ-like"/>
</dbReference>
<dbReference type="EMBL" id="PYLS01000004">
    <property type="protein sequence ID" value="PST84080.1"/>
    <property type="molecule type" value="Genomic_DNA"/>
</dbReference>
<dbReference type="PANTHER" id="PTHR35535">
    <property type="entry name" value="HEAT SHOCK PROTEIN HSLJ"/>
    <property type="match status" value="1"/>
</dbReference>
<accession>A0A2T3HNQ4</accession>
<dbReference type="Proteomes" id="UP000240912">
    <property type="component" value="Unassembled WGS sequence"/>
</dbReference>
<keyword evidence="3" id="KW-1185">Reference proteome</keyword>
<comment type="caution">
    <text evidence="2">The sequence shown here is derived from an EMBL/GenBank/DDBJ whole genome shotgun (WGS) entry which is preliminary data.</text>
</comment>
<dbReference type="PROSITE" id="PS51257">
    <property type="entry name" value="PROKAR_LIPOPROTEIN"/>
    <property type="match status" value="1"/>
</dbReference>
<protein>
    <recommendedName>
        <fullName evidence="1">DUF306 domain-containing protein</fullName>
    </recommendedName>
</protein>
<dbReference type="Gene3D" id="2.40.128.270">
    <property type="match status" value="1"/>
</dbReference>
<name>A0A2T3HNQ4_9SPHI</name>
<dbReference type="RefSeq" id="WP_107214143.1">
    <property type="nucleotide sequence ID" value="NZ_KZ686268.1"/>
</dbReference>
<dbReference type="InterPro" id="IPR005184">
    <property type="entry name" value="DUF306_Meta_HslJ"/>
</dbReference>
<gene>
    <name evidence="2" type="ORF">C7T94_04915</name>
</gene>